<gene>
    <name evidence="1" type="ORF">THRCLA_07270</name>
</gene>
<keyword evidence="2" id="KW-1185">Reference proteome</keyword>
<dbReference type="EMBL" id="JNBS01001968">
    <property type="protein sequence ID" value="OQR96486.1"/>
    <property type="molecule type" value="Genomic_DNA"/>
</dbReference>
<reference evidence="1 2" key="1">
    <citation type="journal article" date="2014" name="Genome Biol. Evol.">
        <title>The secreted proteins of Achlya hypogyna and Thraustotheca clavata identify the ancestral oomycete secretome and reveal gene acquisitions by horizontal gene transfer.</title>
        <authorList>
            <person name="Misner I."/>
            <person name="Blouin N."/>
            <person name="Leonard G."/>
            <person name="Richards T.A."/>
            <person name="Lane C.E."/>
        </authorList>
    </citation>
    <scope>NUCLEOTIDE SEQUENCE [LARGE SCALE GENOMIC DNA]</scope>
    <source>
        <strain evidence="1 2">ATCC 34112</strain>
    </source>
</reference>
<proteinExistence type="predicted"/>
<evidence type="ECO:0000313" key="2">
    <source>
        <dbReference type="Proteomes" id="UP000243217"/>
    </source>
</evidence>
<protein>
    <recommendedName>
        <fullName evidence="3">BZIP domain-containing protein</fullName>
    </recommendedName>
</protein>
<accession>A0A1V9ZER2</accession>
<dbReference type="Proteomes" id="UP000243217">
    <property type="component" value="Unassembled WGS sequence"/>
</dbReference>
<name>A0A1V9ZER2_9STRA</name>
<evidence type="ECO:0000313" key="1">
    <source>
        <dbReference type="EMBL" id="OQR96486.1"/>
    </source>
</evidence>
<dbReference type="AlphaFoldDB" id="A0A1V9ZER2"/>
<dbReference type="OrthoDB" id="65516at2759"/>
<comment type="caution">
    <text evidence="1">The sequence shown here is derived from an EMBL/GenBank/DDBJ whole genome shotgun (WGS) entry which is preliminary data.</text>
</comment>
<sequence length="344" mass="40240">MDEERLEHQRLRNRLKQRRHKARFVSERKILKEQVANLSIMLTSCQQNPRLSSLPWQDVALALKEATSEALTTQAELQKKHRHLQQLAWSAMALATSLTRQNNIPTNLQSFSWERTSMPVDTTGRKLCLDWYTQHMYYNTDRMLSNGCFPSSGSVADVLVQDCGNNCVDVIGRVQVEYNIPLKAAYDALAKRIWGILGGDSMAFTSEYLDGNITSSIDEKMIYRRMAVSASDSRYYAAREFKTEDRVIFLLGNLAQDELHPKNHTWRPRKFWFVLERNGSERCRLRFMWYNGPYVVQDQIMEWKHHLALTEEEYSEKIGELSINQFQKYLNDKYSQDDLKMFAL</sequence>
<organism evidence="1 2">
    <name type="scientific">Thraustotheca clavata</name>
    <dbReference type="NCBI Taxonomy" id="74557"/>
    <lineage>
        <taxon>Eukaryota</taxon>
        <taxon>Sar</taxon>
        <taxon>Stramenopiles</taxon>
        <taxon>Oomycota</taxon>
        <taxon>Saprolegniomycetes</taxon>
        <taxon>Saprolegniales</taxon>
        <taxon>Achlyaceae</taxon>
        <taxon>Thraustotheca</taxon>
    </lineage>
</organism>
<evidence type="ECO:0008006" key="3">
    <source>
        <dbReference type="Google" id="ProtNLM"/>
    </source>
</evidence>